<accession>A0A841S446</accession>
<protein>
    <submittedName>
        <fullName evidence="2">Uncharacterized protein</fullName>
    </submittedName>
</protein>
<evidence type="ECO:0000313" key="2">
    <source>
        <dbReference type="EMBL" id="MBB6564440.1"/>
    </source>
</evidence>
<reference evidence="2 3" key="1">
    <citation type="submission" date="2020-08" db="EMBL/GenBank/DDBJ databases">
        <title>Sequencing the genomes of 1000 actinobacteria strains.</title>
        <authorList>
            <person name="Klenk H.-P."/>
        </authorList>
    </citation>
    <scope>NUCLEOTIDE SEQUENCE [LARGE SCALE GENOMIC DNA]</scope>
    <source>
        <strain evidence="2 3">DSM 15626</strain>
    </source>
</reference>
<sequence length="44" mass="4908">MDPGRLYDLAPAFCLAAVAWLVVVSHLWNAATIVDRRRAARKGR</sequence>
<keyword evidence="1" id="KW-1133">Transmembrane helix</keyword>
<dbReference type="AlphaFoldDB" id="A0A841S446"/>
<organism evidence="2 3">
    <name type="scientific">Kribbella sandramycini</name>
    <dbReference type="NCBI Taxonomy" id="60450"/>
    <lineage>
        <taxon>Bacteria</taxon>
        <taxon>Bacillati</taxon>
        <taxon>Actinomycetota</taxon>
        <taxon>Actinomycetes</taxon>
        <taxon>Propionibacteriales</taxon>
        <taxon>Kribbellaceae</taxon>
        <taxon>Kribbella</taxon>
    </lineage>
</organism>
<proteinExistence type="predicted"/>
<feature type="transmembrane region" description="Helical" evidence="1">
    <location>
        <begin position="12"/>
        <end position="34"/>
    </location>
</feature>
<dbReference type="Proteomes" id="UP000553957">
    <property type="component" value="Unassembled WGS sequence"/>
</dbReference>
<evidence type="ECO:0000313" key="3">
    <source>
        <dbReference type="Proteomes" id="UP000553957"/>
    </source>
</evidence>
<name>A0A841S446_9ACTN</name>
<dbReference type="EMBL" id="JACHKF010000001">
    <property type="protein sequence ID" value="MBB6564440.1"/>
    <property type="molecule type" value="Genomic_DNA"/>
</dbReference>
<keyword evidence="1" id="KW-0472">Membrane</keyword>
<keyword evidence="1" id="KW-0812">Transmembrane</keyword>
<gene>
    <name evidence="2" type="ORF">HNR71_000077</name>
</gene>
<dbReference type="RefSeq" id="WP_272954801.1">
    <property type="nucleotide sequence ID" value="NZ_BAAAGT010000022.1"/>
</dbReference>
<evidence type="ECO:0000256" key="1">
    <source>
        <dbReference type="SAM" id="Phobius"/>
    </source>
</evidence>
<comment type="caution">
    <text evidence="2">The sequence shown here is derived from an EMBL/GenBank/DDBJ whole genome shotgun (WGS) entry which is preliminary data.</text>
</comment>